<dbReference type="EMBL" id="ATBP01001815">
    <property type="protein sequence ID" value="ETR66682.1"/>
    <property type="molecule type" value="Genomic_DNA"/>
</dbReference>
<dbReference type="AlphaFoldDB" id="A0A1V1NVQ5"/>
<accession>A0A1V1NVQ5</accession>
<organism evidence="1 2">
    <name type="scientific">Candidatus Magnetoglobus multicellularis str. Araruama</name>
    <dbReference type="NCBI Taxonomy" id="890399"/>
    <lineage>
        <taxon>Bacteria</taxon>
        <taxon>Pseudomonadati</taxon>
        <taxon>Thermodesulfobacteriota</taxon>
        <taxon>Desulfobacteria</taxon>
        <taxon>Desulfobacterales</taxon>
        <taxon>Desulfobacteraceae</taxon>
        <taxon>Candidatus Magnetoglobus</taxon>
    </lineage>
</organism>
<gene>
    <name evidence="1" type="ORF">OMM_05536</name>
</gene>
<protein>
    <submittedName>
        <fullName evidence="1">Uncharacterized protein</fullName>
    </submittedName>
</protein>
<comment type="caution">
    <text evidence="1">The sequence shown here is derived from an EMBL/GenBank/DDBJ whole genome shotgun (WGS) entry which is preliminary data.</text>
</comment>
<evidence type="ECO:0000313" key="1">
    <source>
        <dbReference type="EMBL" id="ETR66682.1"/>
    </source>
</evidence>
<dbReference type="Proteomes" id="UP000189670">
    <property type="component" value="Unassembled WGS sequence"/>
</dbReference>
<evidence type="ECO:0000313" key="2">
    <source>
        <dbReference type="Proteomes" id="UP000189670"/>
    </source>
</evidence>
<proteinExistence type="predicted"/>
<name>A0A1V1NVQ5_9BACT</name>
<reference evidence="2" key="1">
    <citation type="submission" date="2012-11" db="EMBL/GenBank/DDBJ databases">
        <authorList>
            <person name="Lucero-Rivera Y.E."/>
            <person name="Tovar-Ramirez D."/>
        </authorList>
    </citation>
    <scope>NUCLEOTIDE SEQUENCE [LARGE SCALE GENOMIC DNA]</scope>
    <source>
        <strain evidence="2">Araruama</strain>
    </source>
</reference>
<sequence length="124" mass="14393">MKNIYDGTIVTNEMGVAIVKLPDYFEALNKDFRYQLTCIGSFAQAIILKEIENNEFTIKTDKQLVKVSWQVTGIRKDPYAEKNRMQVEVDKDESERGKYIHPDAYGYPESMKVKSQSVNFDEKQ</sequence>